<organism evidence="4 5">
    <name type="scientific">Bemisia tabaci</name>
    <name type="common">Sweetpotato whitefly</name>
    <name type="synonym">Aleurodes tabaci</name>
    <dbReference type="NCBI Taxonomy" id="7038"/>
    <lineage>
        <taxon>Eukaryota</taxon>
        <taxon>Metazoa</taxon>
        <taxon>Ecdysozoa</taxon>
        <taxon>Arthropoda</taxon>
        <taxon>Hexapoda</taxon>
        <taxon>Insecta</taxon>
        <taxon>Pterygota</taxon>
        <taxon>Neoptera</taxon>
        <taxon>Paraneoptera</taxon>
        <taxon>Hemiptera</taxon>
        <taxon>Sternorrhyncha</taxon>
        <taxon>Aleyrodoidea</taxon>
        <taxon>Aleyrodidae</taxon>
        <taxon>Aleyrodinae</taxon>
        <taxon>Bemisia</taxon>
    </lineage>
</organism>
<gene>
    <name evidence="4" type="ORF">BEMITA_LOCUS557</name>
</gene>
<name>A0A9P0EYM5_BEMTA</name>
<feature type="region of interest" description="Disordered" evidence="2">
    <location>
        <begin position="65"/>
        <end position="98"/>
    </location>
</feature>
<evidence type="ECO:0000313" key="4">
    <source>
        <dbReference type="EMBL" id="CAH0380847.1"/>
    </source>
</evidence>
<proteinExistence type="predicted"/>
<dbReference type="AlphaFoldDB" id="A0A9P0EYM5"/>
<dbReference type="Pfam" id="PF08205">
    <property type="entry name" value="C2-set_2"/>
    <property type="match status" value="1"/>
</dbReference>
<feature type="compositionally biased region" description="Low complexity" evidence="2">
    <location>
        <begin position="67"/>
        <end position="80"/>
    </location>
</feature>
<evidence type="ECO:0000256" key="2">
    <source>
        <dbReference type="SAM" id="MobiDB-lite"/>
    </source>
</evidence>
<protein>
    <recommendedName>
        <fullName evidence="3">CD80-like immunoglobulin C2-set domain-containing protein</fullName>
    </recommendedName>
</protein>
<dbReference type="Proteomes" id="UP001152759">
    <property type="component" value="Chromosome 1"/>
</dbReference>
<evidence type="ECO:0000313" key="5">
    <source>
        <dbReference type="Proteomes" id="UP001152759"/>
    </source>
</evidence>
<accession>A0A9P0EYM5</accession>
<evidence type="ECO:0000256" key="1">
    <source>
        <dbReference type="ARBA" id="ARBA00023157"/>
    </source>
</evidence>
<reference evidence="4" key="1">
    <citation type="submission" date="2021-12" db="EMBL/GenBank/DDBJ databases">
        <authorList>
            <person name="King R."/>
        </authorList>
    </citation>
    <scope>NUCLEOTIDE SEQUENCE</scope>
</reference>
<evidence type="ECO:0000259" key="3">
    <source>
        <dbReference type="Pfam" id="PF08205"/>
    </source>
</evidence>
<feature type="domain" description="CD80-like immunoglobulin C2-set" evidence="3">
    <location>
        <begin position="45"/>
        <end position="80"/>
    </location>
</feature>
<dbReference type="InterPro" id="IPR013162">
    <property type="entry name" value="CD80_C2-set"/>
</dbReference>
<keyword evidence="1" id="KW-1015">Disulfide bond</keyword>
<keyword evidence="5" id="KW-1185">Reference proteome</keyword>
<dbReference type="EMBL" id="OU963862">
    <property type="protein sequence ID" value="CAH0380847.1"/>
    <property type="molecule type" value="Genomic_DNA"/>
</dbReference>
<sequence length="132" mass="14257">MSIDVIVALSGRSLWDISTDPPRAPYLQIDGRRLDPGNLFIPVKENMELSVECVIEGGSPAPRLDWLLQPSPQASSQDAQAPPPAPLALQTSNTSAYSGSGLARRAKIAKTELSHIRLFYKTSSGNGTFPPW</sequence>